<evidence type="ECO:0000313" key="5">
    <source>
        <dbReference type="Proteomes" id="UP000697710"/>
    </source>
</evidence>
<dbReference type="InterPro" id="IPR045570">
    <property type="entry name" value="Metalloprtase-TldD/E_cen_dom"/>
</dbReference>
<dbReference type="InterPro" id="IPR035068">
    <property type="entry name" value="TldD/PmbA_N"/>
</dbReference>
<dbReference type="InterPro" id="IPR045569">
    <property type="entry name" value="Metalloprtase-TldD/E_C"/>
</dbReference>
<dbReference type="GO" id="GO:0006508">
    <property type="term" value="P:proteolysis"/>
    <property type="evidence" value="ECO:0007669"/>
    <property type="project" value="InterPro"/>
</dbReference>
<sequence length="404" mass="43304">AFTEELTPESIVDAAKTAASIANGSARRAPDSYRVAGHANYYPIETAWDEVGVDRKIPFLDKINERIWQLDNRVQKASVHFSDVTGRILVVTSDGVAVEDYQPGSYLAASVVAEQNGRRERNSFDLAGRRDINSFGDDSIEQIATNAVARTVRLFEAIKPPAGEMPVVLAAGGAGILLHEAIGHGMEADFNRKGISIYADMIGRQVANPNVTVVDNGTLDGIRGSINVDDEGNPSERTVLVENGILRSYLHDRISAQHYGVASTGSGRRESFQYRPMPRMRNTYMESGPHTPEEIIQSVQRGVYCETFTNGQVQIGAGDFSFYVSAGYLIEDGKLTAPIKDVNLIGNGPKALEAISMVGNDLTLAVGGWTCGKSGQSVPVGQGMPTVRIDGTVTVGGTEGGQQG</sequence>
<feature type="domain" description="Metalloprotease TldD/E central" evidence="3">
    <location>
        <begin position="49"/>
        <end position="154"/>
    </location>
</feature>
<dbReference type="GO" id="GO:0005829">
    <property type="term" value="C:cytosol"/>
    <property type="evidence" value="ECO:0007669"/>
    <property type="project" value="TreeGrafter"/>
</dbReference>
<dbReference type="EMBL" id="JAGQHR010000663">
    <property type="protein sequence ID" value="MCA9729358.1"/>
    <property type="molecule type" value="Genomic_DNA"/>
</dbReference>
<dbReference type="InterPro" id="IPR051463">
    <property type="entry name" value="Peptidase_U62_metallo"/>
</dbReference>
<dbReference type="Pfam" id="PF19290">
    <property type="entry name" value="PmbA_TldD_2nd"/>
    <property type="match status" value="1"/>
</dbReference>
<evidence type="ECO:0000256" key="1">
    <source>
        <dbReference type="ARBA" id="ARBA00005836"/>
    </source>
</evidence>
<name>A0A956RQJ8_UNCEI</name>
<evidence type="ECO:0000259" key="2">
    <source>
        <dbReference type="Pfam" id="PF19289"/>
    </source>
</evidence>
<evidence type="ECO:0000259" key="3">
    <source>
        <dbReference type="Pfam" id="PF19290"/>
    </source>
</evidence>
<dbReference type="PANTHER" id="PTHR30624">
    <property type="entry name" value="UNCHARACTERIZED PROTEIN TLDD AND PMBA"/>
    <property type="match status" value="1"/>
</dbReference>
<dbReference type="PANTHER" id="PTHR30624:SF4">
    <property type="entry name" value="METALLOPROTEASE TLDD"/>
    <property type="match status" value="1"/>
</dbReference>
<dbReference type="GO" id="GO:0008237">
    <property type="term" value="F:metallopeptidase activity"/>
    <property type="evidence" value="ECO:0007669"/>
    <property type="project" value="InterPro"/>
</dbReference>
<protein>
    <submittedName>
        <fullName evidence="4">TldD/PmbA family protein</fullName>
    </submittedName>
</protein>
<dbReference type="AlphaFoldDB" id="A0A956RQJ8"/>
<feature type="domain" description="Metalloprotease TldD/E C-terminal" evidence="2">
    <location>
        <begin position="163"/>
        <end position="392"/>
    </location>
</feature>
<gene>
    <name evidence="4" type="ORF">KC729_16840</name>
</gene>
<organism evidence="4 5">
    <name type="scientific">Eiseniibacteriota bacterium</name>
    <dbReference type="NCBI Taxonomy" id="2212470"/>
    <lineage>
        <taxon>Bacteria</taxon>
        <taxon>Candidatus Eiseniibacteriota</taxon>
    </lineage>
</organism>
<dbReference type="SUPFAM" id="SSF111283">
    <property type="entry name" value="Putative modulator of DNA gyrase, PmbA/TldD"/>
    <property type="match status" value="1"/>
</dbReference>
<feature type="non-terminal residue" evidence="4">
    <location>
        <position position="1"/>
    </location>
</feature>
<accession>A0A956RQJ8</accession>
<dbReference type="Proteomes" id="UP000697710">
    <property type="component" value="Unassembled WGS sequence"/>
</dbReference>
<reference evidence="4" key="2">
    <citation type="journal article" date="2021" name="Microbiome">
        <title>Successional dynamics and alternative stable states in a saline activated sludge microbial community over 9 years.</title>
        <authorList>
            <person name="Wang Y."/>
            <person name="Ye J."/>
            <person name="Ju F."/>
            <person name="Liu L."/>
            <person name="Boyd J.A."/>
            <person name="Deng Y."/>
            <person name="Parks D.H."/>
            <person name="Jiang X."/>
            <person name="Yin X."/>
            <person name="Woodcroft B.J."/>
            <person name="Tyson G.W."/>
            <person name="Hugenholtz P."/>
            <person name="Polz M.F."/>
            <person name="Zhang T."/>
        </authorList>
    </citation>
    <scope>NUCLEOTIDE SEQUENCE</scope>
    <source>
        <strain evidence="4">HKST-UBA01</strain>
    </source>
</reference>
<dbReference type="Gene3D" id="3.30.2290.10">
    <property type="entry name" value="PmbA/TldD superfamily"/>
    <property type="match status" value="1"/>
</dbReference>
<evidence type="ECO:0000313" key="4">
    <source>
        <dbReference type="EMBL" id="MCA9729358.1"/>
    </source>
</evidence>
<comment type="similarity">
    <text evidence="1">Belongs to the peptidase U62 family.</text>
</comment>
<proteinExistence type="inferred from homology"/>
<dbReference type="InterPro" id="IPR036059">
    <property type="entry name" value="TldD/PmbA_sf"/>
</dbReference>
<reference evidence="4" key="1">
    <citation type="submission" date="2020-04" db="EMBL/GenBank/DDBJ databases">
        <authorList>
            <person name="Zhang T."/>
        </authorList>
    </citation>
    <scope>NUCLEOTIDE SEQUENCE</scope>
    <source>
        <strain evidence="4">HKST-UBA01</strain>
    </source>
</reference>
<dbReference type="Pfam" id="PF19289">
    <property type="entry name" value="PmbA_TldD_3rd"/>
    <property type="match status" value="1"/>
</dbReference>
<comment type="caution">
    <text evidence="4">The sequence shown here is derived from an EMBL/GenBank/DDBJ whole genome shotgun (WGS) entry which is preliminary data.</text>
</comment>